<reference evidence="2 3" key="1">
    <citation type="submission" date="2017-08" db="EMBL/GenBank/DDBJ databases">
        <title>Fine stratification of microbial communities through a metagenomic profile of the photic zone.</title>
        <authorList>
            <person name="Haro-Moreno J.M."/>
            <person name="Lopez-Perez M."/>
            <person name="De La Torre J."/>
            <person name="Picazo A."/>
            <person name="Camacho A."/>
            <person name="Rodriguez-Valera F."/>
        </authorList>
    </citation>
    <scope>NUCLEOTIDE SEQUENCE [LARGE SCALE GENOMIC DNA]</scope>
    <source>
        <strain evidence="2">MED-G24</strain>
    </source>
</reference>
<evidence type="ECO:0000313" key="2">
    <source>
        <dbReference type="EMBL" id="PDH39782.1"/>
    </source>
</evidence>
<dbReference type="GO" id="GO:0003824">
    <property type="term" value="F:catalytic activity"/>
    <property type="evidence" value="ECO:0007669"/>
    <property type="project" value="InterPro"/>
</dbReference>
<dbReference type="InterPro" id="IPR015813">
    <property type="entry name" value="Pyrv/PenolPyrv_kinase-like_dom"/>
</dbReference>
<sequence>MTPPERLRALLAEPGFVPMPAVWDGLTAKMTSAAGFRTAFLSGSCVAASRLGGPDLDLLSFAEMFDSFNLARAAAPELLLLADCDHGYGNVMNVQRTVRAYGRAGAAAVLIEDKVTPRALTSAGKPTITRDEARMKIRAAVEAAKESGVLVLARTDCRPTLGIDEAVARIEMYAEEGADILFLDSPADRDEMLRATAAAAGKPSFIVLVPGSKRLPTRKEAEVLGFKIGTYPQATVSAVIGAIGQGLEAIRTEDVGAAPATVAPREMMDVLGYADYDAEASRFMTSSDAESQ</sequence>
<dbReference type="GO" id="GO:0046872">
    <property type="term" value="F:metal ion binding"/>
    <property type="evidence" value="ECO:0007669"/>
    <property type="project" value="UniProtKB-KW"/>
</dbReference>
<protein>
    <submittedName>
        <fullName evidence="2">Branched-chain alpha-keto acid dehydrogenase subunit E2</fullName>
    </submittedName>
</protein>
<dbReference type="SUPFAM" id="SSF51621">
    <property type="entry name" value="Phosphoenolpyruvate/pyruvate domain"/>
    <property type="match status" value="1"/>
</dbReference>
<dbReference type="Pfam" id="PF13714">
    <property type="entry name" value="PEP_mutase"/>
    <property type="match status" value="1"/>
</dbReference>
<dbReference type="AlphaFoldDB" id="A0A2A5WTH1"/>
<dbReference type="EMBL" id="NTKD01000019">
    <property type="protein sequence ID" value="PDH39782.1"/>
    <property type="molecule type" value="Genomic_DNA"/>
</dbReference>
<organism evidence="2 3">
    <name type="scientific">OM182 bacterium MED-G24</name>
    <dbReference type="NCBI Taxonomy" id="1986255"/>
    <lineage>
        <taxon>Bacteria</taxon>
        <taxon>Pseudomonadati</taxon>
        <taxon>Pseudomonadota</taxon>
        <taxon>Gammaproteobacteria</taxon>
        <taxon>OMG group</taxon>
        <taxon>OM182 clade</taxon>
    </lineage>
</organism>
<gene>
    <name evidence="2" type="ORF">CNE99_04870</name>
</gene>
<proteinExistence type="predicted"/>
<dbReference type="Gene3D" id="3.20.20.60">
    <property type="entry name" value="Phosphoenolpyruvate-binding domains"/>
    <property type="match status" value="1"/>
</dbReference>
<dbReference type="PANTHER" id="PTHR42905:SF2">
    <property type="entry name" value="PHOSPHOENOLPYRUVATE CARBOXYLASE FAMILY PROTEIN"/>
    <property type="match status" value="1"/>
</dbReference>
<dbReference type="CDD" id="cd00377">
    <property type="entry name" value="ICL_PEPM"/>
    <property type="match status" value="1"/>
</dbReference>
<dbReference type="Proteomes" id="UP000219327">
    <property type="component" value="Unassembled WGS sequence"/>
</dbReference>
<name>A0A2A5WTH1_9GAMM</name>
<comment type="caution">
    <text evidence="2">The sequence shown here is derived from an EMBL/GenBank/DDBJ whole genome shotgun (WGS) entry which is preliminary data.</text>
</comment>
<dbReference type="InterPro" id="IPR040442">
    <property type="entry name" value="Pyrv_kinase-like_dom_sf"/>
</dbReference>
<evidence type="ECO:0000313" key="3">
    <source>
        <dbReference type="Proteomes" id="UP000219327"/>
    </source>
</evidence>
<keyword evidence="1" id="KW-0479">Metal-binding</keyword>
<dbReference type="PANTHER" id="PTHR42905">
    <property type="entry name" value="PHOSPHOENOLPYRUVATE CARBOXYLASE"/>
    <property type="match status" value="1"/>
</dbReference>
<dbReference type="InterPro" id="IPR039556">
    <property type="entry name" value="ICL/PEPM"/>
</dbReference>
<accession>A0A2A5WTH1</accession>
<evidence type="ECO:0000256" key="1">
    <source>
        <dbReference type="ARBA" id="ARBA00022723"/>
    </source>
</evidence>